<dbReference type="InterPro" id="IPR024969">
    <property type="entry name" value="EIF3F/CSN6-like_C"/>
</dbReference>
<dbReference type="InterPro" id="IPR033858">
    <property type="entry name" value="MPN_RPN7_8"/>
</dbReference>
<accession>A0A7S2H307</accession>
<dbReference type="GO" id="GO:0005838">
    <property type="term" value="C:proteasome regulatory particle"/>
    <property type="evidence" value="ECO:0007669"/>
    <property type="project" value="InterPro"/>
</dbReference>
<dbReference type="PANTHER" id="PTHR10540">
    <property type="entry name" value="EUKARYOTIC TRANSLATION INITIATION FACTOR 3 SUBUNIT F-RELATED"/>
    <property type="match status" value="1"/>
</dbReference>
<dbReference type="Pfam" id="PF01398">
    <property type="entry name" value="JAB"/>
    <property type="match status" value="1"/>
</dbReference>
<protein>
    <recommendedName>
        <fullName evidence="4">MPN domain-containing protein</fullName>
    </recommendedName>
</protein>
<dbReference type="GO" id="GO:0048731">
    <property type="term" value="P:system development"/>
    <property type="evidence" value="ECO:0007669"/>
    <property type="project" value="UniProtKB-ARBA"/>
</dbReference>
<dbReference type="InterPro" id="IPR000555">
    <property type="entry name" value="JAMM/MPN+_dom"/>
</dbReference>
<proteinExistence type="inferred from homology"/>
<organism evidence="5">
    <name type="scientific">Octactis speculum</name>
    <dbReference type="NCBI Taxonomy" id="3111310"/>
    <lineage>
        <taxon>Eukaryota</taxon>
        <taxon>Sar</taxon>
        <taxon>Stramenopiles</taxon>
        <taxon>Ochrophyta</taxon>
        <taxon>Dictyochophyceae</taxon>
        <taxon>Dictyochales</taxon>
        <taxon>Dictyochaceae</taxon>
        <taxon>Octactis</taxon>
    </lineage>
</organism>
<evidence type="ECO:0000256" key="3">
    <source>
        <dbReference type="SAM" id="MobiDB-lite"/>
    </source>
</evidence>
<feature type="region of interest" description="Disordered" evidence="3">
    <location>
        <begin position="299"/>
        <end position="332"/>
    </location>
</feature>
<evidence type="ECO:0000313" key="5">
    <source>
        <dbReference type="EMBL" id="CAD9479035.1"/>
    </source>
</evidence>
<dbReference type="SMART" id="SM00232">
    <property type="entry name" value="JAB_MPN"/>
    <property type="match status" value="1"/>
</dbReference>
<evidence type="ECO:0000256" key="2">
    <source>
        <dbReference type="ARBA" id="ARBA00022942"/>
    </source>
</evidence>
<feature type="domain" description="MPN" evidence="4">
    <location>
        <begin position="18"/>
        <end position="152"/>
    </location>
</feature>
<dbReference type="EMBL" id="HBGS01056534">
    <property type="protein sequence ID" value="CAD9479035.1"/>
    <property type="molecule type" value="Transcribed_RNA"/>
</dbReference>
<feature type="compositionally biased region" description="Basic and acidic residues" evidence="3">
    <location>
        <begin position="317"/>
        <end position="332"/>
    </location>
</feature>
<keyword evidence="2" id="KW-0647">Proteasome</keyword>
<dbReference type="AlphaFoldDB" id="A0A7S2H307"/>
<evidence type="ECO:0000256" key="1">
    <source>
        <dbReference type="ARBA" id="ARBA00008568"/>
    </source>
</evidence>
<dbReference type="GO" id="GO:0008237">
    <property type="term" value="F:metallopeptidase activity"/>
    <property type="evidence" value="ECO:0007669"/>
    <property type="project" value="InterPro"/>
</dbReference>
<evidence type="ECO:0000259" key="4">
    <source>
        <dbReference type="PROSITE" id="PS50249"/>
    </source>
</evidence>
<reference evidence="5" key="1">
    <citation type="submission" date="2021-01" db="EMBL/GenBank/DDBJ databases">
        <authorList>
            <person name="Corre E."/>
            <person name="Pelletier E."/>
            <person name="Niang G."/>
            <person name="Scheremetjew M."/>
            <person name="Finn R."/>
            <person name="Kale V."/>
            <person name="Holt S."/>
            <person name="Cochrane G."/>
            <person name="Meng A."/>
            <person name="Brown T."/>
            <person name="Cohen L."/>
        </authorList>
    </citation>
    <scope>NUCLEOTIDE SEQUENCE</scope>
    <source>
        <strain evidence="5">CCMP1381</strain>
    </source>
</reference>
<dbReference type="GO" id="GO:0043161">
    <property type="term" value="P:proteasome-mediated ubiquitin-dependent protein catabolic process"/>
    <property type="evidence" value="ECO:0007669"/>
    <property type="project" value="TreeGrafter"/>
</dbReference>
<name>A0A7S2H307_9STRA</name>
<feature type="compositionally biased region" description="Basic and acidic residues" evidence="3">
    <location>
        <begin position="299"/>
        <end position="310"/>
    </location>
</feature>
<dbReference type="InterPro" id="IPR037518">
    <property type="entry name" value="MPN"/>
</dbReference>
<dbReference type="FunFam" id="3.40.140.10:FF:000013">
    <property type="entry name" value="26S proteasome non-ATPase regulatory subunit 7"/>
    <property type="match status" value="1"/>
</dbReference>
<dbReference type="Pfam" id="PF13012">
    <property type="entry name" value="MitMem_reg"/>
    <property type="match status" value="1"/>
</dbReference>
<dbReference type="CDD" id="cd08062">
    <property type="entry name" value="MPN_RPN7_8"/>
    <property type="match status" value="1"/>
</dbReference>
<gene>
    <name evidence="5" type="ORF">DSPE1174_LOCUS29448</name>
</gene>
<sequence>MAEEAASGVGGKSEQTRVVLHPLVLLSVVDHYNRAAKDTKKRVVGVLLGSSSRGTIDCTNSFGVPFEEDLRNPNVYFLDHNYLETMFRMYKKVNARERIVGFYSTGPKIKENDIKIDAVMRRFCPNPAFVIIDVRPHVENIPTTAYLSVEEVESDGKEIQRSFKHIPSSVGAYQAEEVGVEHLLRDVNDPSVSTLANQIKHKTQALAGLKEQLMEMKAYLENVTSGRLPVNNQIIYNMQTVFNLLPNLNIDELIRSLIVKTNDMHLVIYLSSLIRCIIALHDLVKNKIKFKDADELKEMGDAKDAEEKPSGSKKGKTNTDSKTDASESKGKE</sequence>
<dbReference type="PROSITE" id="PS50249">
    <property type="entry name" value="MPN"/>
    <property type="match status" value="1"/>
</dbReference>
<comment type="similarity">
    <text evidence="1">Belongs to the peptidase M67A family.</text>
</comment>
<dbReference type="Gene3D" id="3.40.140.10">
    <property type="entry name" value="Cytidine Deaminase, domain 2"/>
    <property type="match status" value="1"/>
</dbReference>
<dbReference type="PANTHER" id="PTHR10540:SF7">
    <property type="entry name" value="26S PROTEASOME NON-ATPASE REGULATORY SUBUNIT 7"/>
    <property type="match status" value="1"/>
</dbReference>